<protein>
    <recommendedName>
        <fullName evidence="1">Nucleotidyl transferase domain-containing protein</fullName>
    </recommendedName>
</protein>
<dbReference type="InterPro" id="IPR029044">
    <property type="entry name" value="Nucleotide-diphossugar_trans"/>
</dbReference>
<evidence type="ECO:0000259" key="1">
    <source>
        <dbReference type="Pfam" id="PF00483"/>
    </source>
</evidence>
<name>A0A2H0NEK0_9BACT</name>
<comment type="caution">
    <text evidence="2">The sequence shown here is derived from an EMBL/GenBank/DDBJ whole genome shotgun (WGS) entry which is preliminary data.</text>
</comment>
<dbReference type="SUPFAM" id="SSF53448">
    <property type="entry name" value="Nucleotide-diphospho-sugar transferases"/>
    <property type="match status" value="1"/>
</dbReference>
<dbReference type="PANTHER" id="PTHR22572">
    <property type="entry name" value="SUGAR-1-PHOSPHATE GUANYL TRANSFERASE"/>
    <property type="match status" value="1"/>
</dbReference>
<dbReference type="AlphaFoldDB" id="A0A2H0NEK0"/>
<sequence length="108" mass="12155">MGLFRASDPRSCGIAILDTKGKIKDFIEKPPLPMGNLANGGIYIASPALFDYLLKHQNNQPNSIFDFGYHILPSLLGKMYGYEIKEYLRDIGTVDSYQIALKEWSLVK</sequence>
<evidence type="ECO:0000313" key="2">
    <source>
        <dbReference type="EMBL" id="PIR07323.1"/>
    </source>
</evidence>
<dbReference type="EMBL" id="PCWQ01000004">
    <property type="protein sequence ID" value="PIR07323.1"/>
    <property type="molecule type" value="Genomic_DNA"/>
</dbReference>
<gene>
    <name evidence="2" type="ORF">COV55_00270</name>
</gene>
<dbReference type="Proteomes" id="UP000230564">
    <property type="component" value="Unassembled WGS sequence"/>
</dbReference>
<dbReference type="Gene3D" id="3.90.550.10">
    <property type="entry name" value="Spore Coat Polysaccharide Biosynthesis Protein SpsA, Chain A"/>
    <property type="match status" value="1"/>
</dbReference>
<dbReference type="InterPro" id="IPR050486">
    <property type="entry name" value="Mannose-1P_guanyltransferase"/>
</dbReference>
<feature type="domain" description="Nucleotidyl transferase" evidence="1">
    <location>
        <begin position="5"/>
        <end position="100"/>
    </location>
</feature>
<proteinExistence type="predicted"/>
<evidence type="ECO:0000313" key="3">
    <source>
        <dbReference type="Proteomes" id="UP000230564"/>
    </source>
</evidence>
<dbReference type="InterPro" id="IPR005835">
    <property type="entry name" value="NTP_transferase_dom"/>
</dbReference>
<organism evidence="2 3">
    <name type="scientific">Candidatus Komeilibacteria bacterium CG11_big_fil_rev_8_21_14_0_20_36_20</name>
    <dbReference type="NCBI Taxonomy" id="1974477"/>
    <lineage>
        <taxon>Bacteria</taxon>
        <taxon>Candidatus Komeiliibacteriota</taxon>
    </lineage>
</organism>
<dbReference type="Pfam" id="PF00483">
    <property type="entry name" value="NTP_transferase"/>
    <property type="match status" value="1"/>
</dbReference>
<accession>A0A2H0NEK0</accession>
<reference evidence="2 3" key="1">
    <citation type="submission" date="2017-09" db="EMBL/GenBank/DDBJ databases">
        <title>Depth-based differentiation of microbial function through sediment-hosted aquifers and enrichment of novel symbionts in the deep terrestrial subsurface.</title>
        <authorList>
            <person name="Probst A.J."/>
            <person name="Ladd B."/>
            <person name="Jarett J.K."/>
            <person name="Geller-Mcgrath D.E."/>
            <person name="Sieber C.M."/>
            <person name="Emerson J.B."/>
            <person name="Anantharaman K."/>
            <person name="Thomas B.C."/>
            <person name="Malmstrom R."/>
            <person name="Stieglmeier M."/>
            <person name="Klingl A."/>
            <person name="Woyke T."/>
            <person name="Ryan C.M."/>
            <person name="Banfield J.F."/>
        </authorList>
    </citation>
    <scope>NUCLEOTIDE SEQUENCE [LARGE SCALE GENOMIC DNA]</scope>
    <source>
        <strain evidence="2">CG11_big_fil_rev_8_21_14_0_20_36_20</strain>
    </source>
</reference>